<dbReference type="PANTHER" id="PTHR23520">
    <property type="entry name" value="TRANSPORTER, PUTATIVE (AFU_ORTHOLOGUE AFUA_3G04000)-RELATED"/>
    <property type="match status" value="1"/>
</dbReference>
<keyword evidence="6" id="KW-1185">Reference proteome</keyword>
<comment type="caution">
    <text evidence="5">The sequence shown here is derived from an EMBL/GenBank/DDBJ whole genome shotgun (WGS) entry which is preliminary data.</text>
</comment>
<feature type="transmembrane region" description="Helical" evidence="3">
    <location>
        <begin position="170"/>
        <end position="191"/>
    </location>
</feature>
<dbReference type="Proteomes" id="UP000070328">
    <property type="component" value="Unassembled WGS sequence"/>
</dbReference>
<dbReference type="InterPro" id="IPR021514">
    <property type="entry name" value="DUF3176"/>
</dbReference>
<feature type="region of interest" description="Disordered" evidence="2">
    <location>
        <begin position="1"/>
        <end position="126"/>
    </location>
</feature>
<dbReference type="GO" id="GO:0000329">
    <property type="term" value="C:fungal-type vacuole membrane"/>
    <property type="evidence" value="ECO:0007669"/>
    <property type="project" value="TreeGrafter"/>
</dbReference>
<comment type="subcellular location">
    <subcellularLocation>
        <location evidence="1">Membrane</location>
        <topology evidence="1">Multi-pass membrane protein</topology>
    </subcellularLocation>
</comment>
<sequence>MHHLEGPWAAADSTRRPPYNPEPSDLSRDDRRPLIHVQSTDSSETRTEPLESEQTPRPRSFVTAEPGAAHVTGVPHAAYNKLSNTGRDSAESPRHGGWDYTPGRTDTKSHLSHTESGFTPPAPKQTWSTSLKGWLPELIWSIISIASVAALAGVLSRFDGQRLPEWPLGLTLNTLIAFLATLARAAFVIPVSESLSQLKWLWYRKERPLKDFQDFDSASRGPWGSIQLLKTTKGWSPSLIAMIVMITAIFTSTLTQSAVTYPVRLARVDGDATVPRSTSYFFSTSNTFSSLQQENYVQQSIFEGLSYDHTQEFPLSPARCPTSECQWETYSSLSICAKFWNVTHSLNVTTRETPTGTPRVKASLPNGISADLSGNYFGLINLRGTRKPIASDVNPEAALFNFTVIYSLREGNEAAVGATEAVLYLCAKTYNLSFTGNIESRKVVEITSDVEQGSVTFPSGQVRDDLPAIRDPLNPKRKNFPYGGTGFGAMQDSLINALNGSYSDLSNVPSALGLAPARYLAAMQYGAKTLEAQGRANVSREVVINEAVANITNNVARSLSNRITNDTTIARGQALASETFVQVRWPWLAFISCQAVLSIMLLALAIIQTQAAGIGVVKSSTLQAMVAINSKDKQALEIGLAQGHHQEEVDDVVRRGPGIAWSLGPVETTSTMSRQLLHRGLAETGLLALGRSHPDIKLLCLQRFVRMFAYGATTLQLVAYFELLGFSATRIGLFMAFTLVGDVCISLVLTSIADGVGRKAVLAAGAALMAVSGVVFAMCSGFWVLLAAAVVGVISPSGAEIGPFRAVEESIVAHLTTAEDRSDVYAWYSLMGAAGTAFGAMTSGWTAHYLTTSAGWGLEHAYRVVFYGYAALGVFKFFLALLLSRDIEAEREEAGVSAEETAPILGERPPEREVEVKTWRSRLVPRIERESMPVVATLCFFFALDSFASSLTTQSWIAFFFRWKFNVDDGTLGSLFFTTSLLAAATTLVASSIAKRIGNLNAMVFTHLPSTIFTALIPLPRDATTAIVFLIFRALTHSMDVAPRAAFLAGVILPKERTTVLGLINVLKTCTSSVGPVGVGILVDKNLFWVAFVGAGCLKVVYDLGMLVSFRKHERELRDGEAGAA</sequence>
<protein>
    <recommendedName>
        <fullName evidence="4">Major facilitator superfamily (MFS) profile domain-containing protein</fullName>
    </recommendedName>
</protein>
<keyword evidence="3" id="KW-0472">Membrane</keyword>
<feature type="transmembrane region" description="Helical" evidence="3">
    <location>
        <begin position="239"/>
        <end position="259"/>
    </location>
</feature>
<feature type="compositionally biased region" description="Basic and acidic residues" evidence="2">
    <location>
        <begin position="88"/>
        <end position="97"/>
    </location>
</feature>
<feature type="transmembrane region" description="Helical" evidence="3">
    <location>
        <begin position="138"/>
        <end position="158"/>
    </location>
</feature>
<feature type="transmembrane region" description="Helical" evidence="3">
    <location>
        <begin position="971"/>
        <end position="990"/>
    </location>
</feature>
<feature type="transmembrane region" description="Helical" evidence="3">
    <location>
        <begin position="731"/>
        <end position="749"/>
    </location>
</feature>
<reference evidence="5 6" key="1">
    <citation type="submission" date="2014-02" db="EMBL/GenBank/DDBJ databases">
        <title>The genome sequence of Colletotrichum simmondsii CBS122122.</title>
        <authorList>
            <person name="Baroncelli R."/>
            <person name="Thon M.R."/>
        </authorList>
    </citation>
    <scope>NUCLEOTIDE SEQUENCE [LARGE SCALE GENOMIC DNA]</scope>
    <source>
        <strain evidence="5 6">CBS122122</strain>
    </source>
</reference>
<dbReference type="InterPro" id="IPR011701">
    <property type="entry name" value="MFS"/>
</dbReference>
<feature type="transmembrane region" description="Helical" evidence="3">
    <location>
        <begin position="1087"/>
        <end position="1108"/>
    </location>
</feature>
<feature type="transmembrane region" description="Helical" evidence="3">
    <location>
        <begin position="864"/>
        <end position="883"/>
    </location>
</feature>
<feature type="transmembrane region" description="Helical" evidence="3">
    <location>
        <begin position="1060"/>
        <end position="1081"/>
    </location>
</feature>
<dbReference type="Pfam" id="PF11374">
    <property type="entry name" value="DUF3176"/>
    <property type="match status" value="1"/>
</dbReference>
<keyword evidence="3" id="KW-1133">Transmembrane helix</keyword>
<feature type="transmembrane region" description="Helical" evidence="3">
    <location>
        <begin position="585"/>
        <end position="607"/>
    </location>
</feature>
<evidence type="ECO:0000256" key="3">
    <source>
        <dbReference type="SAM" id="Phobius"/>
    </source>
</evidence>
<dbReference type="AlphaFoldDB" id="A0A135S7F1"/>
<organism evidence="5 6">
    <name type="scientific">Colletotrichum simmondsii</name>
    <dbReference type="NCBI Taxonomy" id="703756"/>
    <lineage>
        <taxon>Eukaryota</taxon>
        <taxon>Fungi</taxon>
        <taxon>Dikarya</taxon>
        <taxon>Ascomycota</taxon>
        <taxon>Pezizomycotina</taxon>
        <taxon>Sordariomycetes</taxon>
        <taxon>Hypocreomycetidae</taxon>
        <taxon>Glomerellales</taxon>
        <taxon>Glomerellaceae</taxon>
        <taxon>Colletotrichum</taxon>
        <taxon>Colletotrichum acutatum species complex</taxon>
    </lineage>
</organism>
<dbReference type="InterPro" id="IPR020846">
    <property type="entry name" value="MFS_dom"/>
</dbReference>
<dbReference type="SUPFAM" id="SSF103473">
    <property type="entry name" value="MFS general substrate transporter"/>
    <property type="match status" value="1"/>
</dbReference>
<feature type="transmembrane region" description="Helical" evidence="3">
    <location>
        <begin position="707"/>
        <end position="725"/>
    </location>
</feature>
<feature type="domain" description="Major facilitator superfamily (MFS) profile" evidence="4">
    <location>
        <begin position="695"/>
        <end position="1114"/>
    </location>
</feature>
<name>A0A135S7F1_9PEZI</name>
<evidence type="ECO:0000313" key="5">
    <source>
        <dbReference type="EMBL" id="KXH31761.1"/>
    </source>
</evidence>
<accession>A0A135S7F1</accession>
<dbReference type="InterPro" id="IPR036259">
    <property type="entry name" value="MFS_trans_sf"/>
</dbReference>
<dbReference type="OrthoDB" id="5376804at2759"/>
<dbReference type="Pfam" id="PF07690">
    <property type="entry name" value="MFS_1"/>
    <property type="match status" value="1"/>
</dbReference>
<evidence type="ECO:0000259" key="4">
    <source>
        <dbReference type="PROSITE" id="PS50850"/>
    </source>
</evidence>
<evidence type="ECO:0000256" key="1">
    <source>
        <dbReference type="ARBA" id="ARBA00004141"/>
    </source>
</evidence>
<dbReference type="EMBL" id="JFBX01000659">
    <property type="protein sequence ID" value="KXH31761.1"/>
    <property type="molecule type" value="Genomic_DNA"/>
</dbReference>
<dbReference type="PROSITE" id="PS50850">
    <property type="entry name" value="MFS"/>
    <property type="match status" value="1"/>
</dbReference>
<dbReference type="PANTHER" id="PTHR23520:SF5">
    <property type="entry name" value="TRANSPORTER, PUTATIVE (AFU_ORTHOLOGUE AFUA_3G04000)-RELATED"/>
    <property type="match status" value="1"/>
</dbReference>
<evidence type="ECO:0000313" key="6">
    <source>
        <dbReference type="Proteomes" id="UP000070328"/>
    </source>
</evidence>
<evidence type="ECO:0000256" key="2">
    <source>
        <dbReference type="SAM" id="MobiDB-lite"/>
    </source>
</evidence>
<keyword evidence="3" id="KW-0812">Transmembrane</keyword>
<proteinExistence type="predicted"/>
<dbReference type="GO" id="GO:0022857">
    <property type="term" value="F:transmembrane transporter activity"/>
    <property type="evidence" value="ECO:0007669"/>
    <property type="project" value="InterPro"/>
</dbReference>
<dbReference type="Gene3D" id="1.20.1250.20">
    <property type="entry name" value="MFS general substrate transporter like domains"/>
    <property type="match status" value="1"/>
</dbReference>
<feature type="transmembrane region" description="Helical" evidence="3">
    <location>
        <begin position="761"/>
        <end position="794"/>
    </location>
</feature>
<gene>
    <name evidence="5" type="ORF">CSIM01_09436</name>
</gene>
<feature type="transmembrane region" description="Helical" evidence="3">
    <location>
        <begin position="932"/>
        <end position="951"/>
    </location>
</feature>